<organism evidence="1 2">
    <name type="scientific">Clostridium faecium</name>
    <dbReference type="NCBI Taxonomy" id="2762223"/>
    <lineage>
        <taxon>Bacteria</taxon>
        <taxon>Bacillati</taxon>
        <taxon>Bacillota</taxon>
        <taxon>Clostridia</taxon>
        <taxon>Eubacteriales</taxon>
        <taxon>Clostridiaceae</taxon>
        <taxon>Clostridium</taxon>
    </lineage>
</organism>
<evidence type="ECO:0000313" key="1">
    <source>
        <dbReference type="EMBL" id="MBD8047996.1"/>
    </source>
</evidence>
<accession>A0ABR8YVM0</accession>
<proteinExistence type="predicted"/>
<name>A0ABR8YVM0_9CLOT</name>
<keyword evidence="2" id="KW-1185">Reference proteome</keyword>
<dbReference type="RefSeq" id="WP_191740952.1">
    <property type="nucleotide sequence ID" value="NZ_JACSQB010000107.1"/>
</dbReference>
<sequence>MASGSTVSYISKSSLETGEFMDEIEVENHILQMAQDDKNLYLLTMKYLKDDGQASIKIVDKESFKVIDTVENIGKFMNSTDMLFLDDKIYVLKEHDENDKPANELIVVDLKTKKSNIIKLPFMDINNILNYKNNLIVTQCALYDGSEDNENKVAIINLDNMEIKEIKLDITPRQSFIKNDKFITTDYNYINEYDANSFKKLSETKIDKFDKGLRGFYPSETK</sequence>
<dbReference type="InterPro" id="IPR011048">
    <property type="entry name" value="Haem_d1_sf"/>
</dbReference>
<gene>
    <name evidence="1" type="ORF">H9637_13275</name>
</gene>
<dbReference type="Proteomes" id="UP000627166">
    <property type="component" value="Unassembled WGS sequence"/>
</dbReference>
<dbReference type="EMBL" id="JACSQB010000107">
    <property type="protein sequence ID" value="MBD8047996.1"/>
    <property type="molecule type" value="Genomic_DNA"/>
</dbReference>
<comment type="caution">
    <text evidence="1">The sequence shown here is derived from an EMBL/GenBank/DDBJ whole genome shotgun (WGS) entry which is preliminary data.</text>
</comment>
<dbReference type="SUPFAM" id="SSF51004">
    <property type="entry name" value="C-terminal (heme d1) domain of cytochrome cd1-nitrite reductase"/>
    <property type="match status" value="1"/>
</dbReference>
<evidence type="ECO:0000313" key="2">
    <source>
        <dbReference type="Proteomes" id="UP000627166"/>
    </source>
</evidence>
<reference evidence="1 2" key="1">
    <citation type="submission" date="2020-08" db="EMBL/GenBank/DDBJ databases">
        <title>A Genomic Blueprint of the Chicken Gut Microbiome.</title>
        <authorList>
            <person name="Gilroy R."/>
            <person name="Ravi A."/>
            <person name="Getino M."/>
            <person name="Pursley I."/>
            <person name="Horton D.L."/>
            <person name="Alikhan N.-F."/>
            <person name="Baker D."/>
            <person name="Gharbi K."/>
            <person name="Hall N."/>
            <person name="Watson M."/>
            <person name="Adriaenssens E.M."/>
            <person name="Foster-Nyarko E."/>
            <person name="Jarju S."/>
            <person name="Secka A."/>
            <person name="Antonio M."/>
            <person name="Oren A."/>
            <person name="Chaudhuri R."/>
            <person name="La Ragione R.M."/>
            <person name="Hildebrand F."/>
            <person name="Pallen M.J."/>
        </authorList>
    </citation>
    <scope>NUCLEOTIDE SEQUENCE [LARGE SCALE GENOMIC DNA]</scope>
    <source>
        <strain evidence="1 2">N37</strain>
    </source>
</reference>
<protein>
    <submittedName>
        <fullName evidence="1">Uncharacterized protein</fullName>
    </submittedName>
</protein>